<keyword evidence="2" id="KW-0964">Secreted</keyword>
<reference evidence="6" key="1">
    <citation type="submission" date="2021-03" db="EMBL/GenBank/DDBJ databases">
        <authorList>
            <person name="Bekaert M."/>
        </authorList>
    </citation>
    <scope>NUCLEOTIDE SEQUENCE</scope>
</reference>
<protein>
    <submittedName>
        <fullName evidence="6">C1QL</fullName>
    </submittedName>
</protein>
<dbReference type="GO" id="GO:0005581">
    <property type="term" value="C:collagen trimer"/>
    <property type="evidence" value="ECO:0007669"/>
    <property type="project" value="UniProtKB-KW"/>
</dbReference>
<dbReference type="SUPFAM" id="SSF49842">
    <property type="entry name" value="TNF-like"/>
    <property type="match status" value="2"/>
</dbReference>
<accession>A0A8S3QMF0</accession>
<feature type="signal peptide" evidence="4">
    <location>
        <begin position="1"/>
        <end position="16"/>
    </location>
</feature>
<evidence type="ECO:0000313" key="6">
    <source>
        <dbReference type="EMBL" id="CAG2196765.1"/>
    </source>
</evidence>
<keyword evidence="7" id="KW-1185">Reference proteome</keyword>
<dbReference type="SMART" id="SM00110">
    <property type="entry name" value="C1Q"/>
    <property type="match status" value="1"/>
</dbReference>
<proteinExistence type="predicted"/>
<dbReference type="InterPro" id="IPR050392">
    <property type="entry name" value="Collagen/C1q_domain"/>
</dbReference>
<evidence type="ECO:0000256" key="3">
    <source>
        <dbReference type="SAM" id="Coils"/>
    </source>
</evidence>
<organism evidence="6 7">
    <name type="scientific">Mytilus edulis</name>
    <name type="common">Blue mussel</name>
    <dbReference type="NCBI Taxonomy" id="6550"/>
    <lineage>
        <taxon>Eukaryota</taxon>
        <taxon>Metazoa</taxon>
        <taxon>Spiralia</taxon>
        <taxon>Lophotrochozoa</taxon>
        <taxon>Mollusca</taxon>
        <taxon>Bivalvia</taxon>
        <taxon>Autobranchia</taxon>
        <taxon>Pteriomorphia</taxon>
        <taxon>Mytilida</taxon>
        <taxon>Mytiloidea</taxon>
        <taxon>Mytilidae</taxon>
        <taxon>Mytilinae</taxon>
        <taxon>Mytilus</taxon>
    </lineage>
</organism>
<evidence type="ECO:0000259" key="5">
    <source>
        <dbReference type="PROSITE" id="PS50871"/>
    </source>
</evidence>
<dbReference type="Pfam" id="PF00386">
    <property type="entry name" value="C1q"/>
    <property type="match status" value="2"/>
</dbReference>
<dbReference type="Gene3D" id="2.60.120.40">
    <property type="match status" value="2"/>
</dbReference>
<feature type="domain" description="C1q" evidence="5">
    <location>
        <begin position="282"/>
        <end position="419"/>
    </location>
</feature>
<keyword evidence="4" id="KW-0732">Signal</keyword>
<comment type="caution">
    <text evidence="6">The sequence shown here is derived from an EMBL/GenBank/DDBJ whole genome shotgun (WGS) entry which is preliminary data.</text>
</comment>
<keyword evidence="3" id="KW-0175">Coiled coil</keyword>
<dbReference type="PROSITE" id="PS50871">
    <property type="entry name" value="C1Q"/>
    <property type="match status" value="2"/>
</dbReference>
<name>A0A8S3QMF0_MYTED</name>
<feature type="chain" id="PRO_5035768199" evidence="4">
    <location>
        <begin position="17"/>
        <end position="419"/>
    </location>
</feature>
<gene>
    <name evidence="6" type="ORF">MEDL_11605</name>
</gene>
<dbReference type="InterPro" id="IPR008983">
    <property type="entry name" value="Tumour_necrosis_fac-like_dom"/>
</dbReference>
<comment type="subcellular location">
    <subcellularLocation>
        <location evidence="1">Secreted</location>
    </subcellularLocation>
</comment>
<dbReference type="Proteomes" id="UP000683360">
    <property type="component" value="Unassembled WGS sequence"/>
</dbReference>
<evidence type="ECO:0000256" key="2">
    <source>
        <dbReference type="ARBA" id="ARBA00022525"/>
    </source>
</evidence>
<evidence type="ECO:0000256" key="4">
    <source>
        <dbReference type="SAM" id="SignalP"/>
    </source>
</evidence>
<dbReference type="EMBL" id="CAJPWZ010000569">
    <property type="protein sequence ID" value="CAG2196765.1"/>
    <property type="molecule type" value="Genomic_DNA"/>
</dbReference>
<sequence>MKILCCIVVFFVGVHGKECSNTDLKSRLDHMEQSMNNRLLTLEASVVDQKNENVELKRTIANLTKEITKLTQNTSTQKRGKRLLMSNPDQGDRIAFYASMSRSEPVQRHRTLVFDNINVNYGHGYNNNTGTFTAPKSCVYILTFSIHSSSKSYTSADIIVNNVSVGRGFTDSSEAWDLNSATIIAVAWMNQGDIDEIERLTNEGEEMKRTLNIQGIEMVHLKKAVGNVIDENKHLKKLLNSESKTRLVDGTDKLMRPKERGIFNHKERIFFSERRLLVNSGDHGDRVAFYAFMSNNEAILKHHTLTFDETKVNYGSGYNNNTGTFRAPVSGVYVITTTIHPYENSAASIDIIVNSNVHGSIFTDSSDGWDINASTGIVIAWMNQGDVSFVRTSASYNSHGSLYSGTILRCSFAGWKISD</sequence>
<dbReference type="InterPro" id="IPR001073">
    <property type="entry name" value="C1q_dom"/>
</dbReference>
<feature type="domain" description="C1q" evidence="5">
    <location>
        <begin position="89"/>
        <end position="228"/>
    </location>
</feature>
<feature type="coiled-coil region" evidence="3">
    <location>
        <begin position="39"/>
        <end position="73"/>
    </location>
</feature>
<dbReference type="AlphaFoldDB" id="A0A8S3QMF0"/>
<dbReference type="OrthoDB" id="10443412at2759"/>
<evidence type="ECO:0000313" key="7">
    <source>
        <dbReference type="Proteomes" id="UP000683360"/>
    </source>
</evidence>
<dbReference type="PANTHER" id="PTHR15427:SF33">
    <property type="entry name" value="COLLAGEN IV NC1 DOMAIN-CONTAINING PROTEIN"/>
    <property type="match status" value="1"/>
</dbReference>
<dbReference type="PANTHER" id="PTHR15427">
    <property type="entry name" value="EMILIN ELASTIN MICROFIBRIL INTERFACE-LOCATED PROTEIN ELASTIN MICROFIBRIL INTERFACER"/>
    <property type="match status" value="1"/>
</dbReference>
<evidence type="ECO:0000256" key="1">
    <source>
        <dbReference type="ARBA" id="ARBA00004613"/>
    </source>
</evidence>